<evidence type="ECO:0000313" key="2">
    <source>
        <dbReference type="Proteomes" id="UP000003172"/>
    </source>
</evidence>
<organism evidence="1 2">
    <name type="scientific">Microcystis aeruginosa PCC 9717</name>
    <dbReference type="NCBI Taxonomy" id="1160286"/>
    <lineage>
        <taxon>Bacteria</taxon>
        <taxon>Bacillati</taxon>
        <taxon>Cyanobacteriota</taxon>
        <taxon>Cyanophyceae</taxon>
        <taxon>Oscillatoriophycideae</taxon>
        <taxon>Chroococcales</taxon>
        <taxon>Microcystaceae</taxon>
        <taxon>Microcystis</taxon>
    </lineage>
</organism>
<accession>I4FX38</accession>
<reference evidence="1 2" key="1">
    <citation type="submission" date="2012-04" db="EMBL/GenBank/DDBJ databases">
        <authorList>
            <person name="Genoscope - CEA"/>
        </authorList>
    </citation>
    <scope>NUCLEOTIDE SEQUENCE [LARGE SCALE GENOMIC DNA]</scope>
    <source>
        <strain evidence="1 2">9717</strain>
    </source>
</reference>
<comment type="caution">
    <text evidence="1">The sequence shown here is derived from an EMBL/GenBank/DDBJ whole genome shotgun (WGS) entry which is preliminary data.</text>
</comment>
<dbReference type="HOGENOM" id="CLU_145363_0_0_3"/>
<dbReference type="EMBL" id="CAII01000711">
    <property type="protein sequence ID" value="CCI00213.1"/>
    <property type="molecule type" value="Genomic_DNA"/>
</dbReference>
<protein>
    <submittedName>
        <fullName evidence="1">Uncharacterized protein</fullName>
    </submittedName>
</protein>
<dbReference type="Proteomes" id="UP000003172">
    <property type="component" value="Unassembled WGS sequence"/>
</dbReference>
<name>I4FX38_MICAE</name>
<proteinExistence type="predicted"/>
<sequence>MCSFHLEKWYKIESAISNLESQAMEIILAALAAGAAAAAKDTAGTAVKDAYEGLKALIKKKFAEKGKTDDSDIVDKHEKKPDSEGVKTLLKEELLEAKIDRDAEVIKTAEELLKQLKPEEFAAGKYNINVGDDIKGMVGDGTLKGIAGDISGVNISQNIN</sequence>
<evidence type="ECO:0000313" key="1">
    <source>
        <dbReference type="EMBL" id="CCI00213.1"/>
    </source>
</evidence>
<gene>
    <name evidence="1" type="ORF">MICAB_7390012</name>
</gene>
<dbReference type="AlphaFoldDB" id="I4FX38"/>